<organism evidence="2 3">
    <name type="scientific">Pricia mediterranea</name>
    <dbReference type="NCBI Taxonomy" id="3076079"/>
    <lineage>
        <taxon>Bacteria</taxon>
        <taxon>Pseudomonadati</taxon>
        <taxon>Bacteroidota</taxon>
        <taxon>Flavobacteriia</taxon>
        <taxon>Flavobacteriales</taxon>
        <taxon>Flavobacteriaceae</taxon>
        <taxon>Pricia</taxon>
    </lineage>
</organism>
<keyword evidence="3" id="KW-1185">Reference proteome</keyword>
<feature type="domain" description="DUF58" evidence="1">
    <location>
        <begin position="49"/>
        <end position="248"/>
    </location>
</feature>
<dbReference type="SUPFAM" id="SSF53300">
    <property type="entry name" value="vWA-like"/>
    <property type="match status" value="1"/>
</dbReference>
<reference evidence="2 3" key="1">
    <citation type="submission" date="2023-09" db="EMBL/GenBank/DDBJ databases">
        <title>Novel taxa isolated from Blanes Bay.</title>
        <authorList>
            <person name="Rey-Velasco X."/>
            <person name="Lucena T."/>
        </authorList>
    </citation>
    <scope>NUCLEOTIDE SEQUENCE [LARGE SCALE GENOMIC DNA]</scope>
    <source>
        <strain evidence="2 3">S334</strain>
    </source>
</reference>
<dbReference type="EMBL" id="JAVTTP010000001">
    <property type="protein sequence ID" value="MDT7827399.1"/>
    <property type="molecule type" value="Genomic_DNA"/>
</dbReference>
<evidence type="ECO:0000313" key="2">
    <source>
        <dbReference type="EMBL" id="MDT7827399.1"/>
    </source>
</evidence>
<evidence type="ECO:0000259" key="1">
    <source>
        <dbReference type="Pfam" id="PF01882"/>
    </source>
</evidence>
<dbReference type="InterPro" id="IPR002881">
    <property type="entry name" value="DUF58"/>
</dbReference>
<comment type="caution">
    <text evidence="2">The sequence shown here is derived from an EMBL/GenBank/DDBJ whole genome shotgun (WGS) entry which is preliminary data.</text>
</comment>
<accession>A0ABU3L0Z3</accession>
<dbReference type="PANTHER" id="PTHR33608:SF7">
    <property type="entry name" value="DUF58 DOMAIN-CONTAINING PROTEIN"/>
    <property type="match status" value="1"/>
</dbReference>
<proteinExistence type="predicted"/>
<sequence length="298" mass="34282">MKKDYQDLLRPEVINSVSGLSLIARVVVDGYLSGHNRSRRVGAGLEFSQYRGYGPGDDLRLLDWKMLARSGRYYIKQSEIDTHTTVKFVMDASKSMQHTENGRSKMDYAKVLTASLAYLAQQQGDAIGLYALNAKQLHQLRPRVSKRHFQRFLHRLVHVNAEDKWPIDPVTFEKLQNPRQKELLFFVTDFYEYGHELTQAITSLKTPRNEVVVLQLMGRKELEFDYSDYVVFEDLETGNKVKVDAKSAKPDYLKSLSALLSQTKDDLLSQGIGYQIFLLDEPIAEALQLFLKRRSNLE</sequence>
<dbReference type="RefSeq" id="WP_314012295.1">
    <property type="nucleotide sequence ID" value="NZ_JAVTTP010000001.1"/>
</dbReference>
<dbReference type="Pfam" id="PF01882">
    <property type="entry name" value="DUF58"/>
    <property type="match status" value="1"/>
</dbReference>
<dbReference type="PANTHER" id="PTHR33608">
    <property type="entry name" value="BLL2464 PROTEIN"/>
    <property type="match status" value="1"/>
</dbReference>
<gene>
    <name evidence="2" type="ORF">RQM65_01820</name>
</gene>
<name>A0ABU3L0Z3_9FLAO</name>
<protein>
    <submittedName>
        <fullName evidence="2">DUF58 domain-containing protein</fullName>
    </submittedName>
</protein>
<dbReference type="InterPro" id="IPR036465">
    <property type="entry name" value="vWFA_dom_sf"/>
</dbReference>
<dbReference type="Proteomes" id="UP001250656">
    <property type="component" value="Unassembled WGS sequence"/>
</dbReference>
<evidence type="ECO:0000313" key="3">
    <source>
        <dbReference type="Proteomes" id="UP001250656"/>
    </source>
</evidence>